<accession>A0AAE1EZT8</accession>
<feature type="compositionally biased region" description="Polar residues" evidence="1">
    <location>
        <begin position="10"/>
        <end position="19"/>
    </location>
</feature>
<feature type="compositionally biased region" description="Polar residues" evidence="1">
    <location>
        <begin position="67"/>
        <end position="85"/>
    </location>
</feature>
<proteinExistence type="predicted"/>
<organism evidence="2 3">
    <name type="scientific">Petrolisthes cinctipes</name>
    <name type="common">Flat porcelain crab</name>
    <dbReference type="NCBI Taxonomy" id="88211"/>
    <lineage>
        <taxon>Eukaryota</taxon>
        <taxon>Metazoa</taxon>
        <taxon>Ecdysozoa</taxon>
        <taxon>Arthropoda</taxon>
        <taxon>Crustacea</taxon>
        <taxon>Multicrustacea</taxon>
        <taxon>Malacostraca</taxon>
        <taxon>Eumalacostraca</taxon>
        <taxon>Eucarida</taxon>
        <taxon>Decapoda</taxon>
        <taxon>Pleocyemata</taxon>
        <taxon>Anomura</taxon>
        <taxon>Galatheoidea</taxon>
        <taxon>Porcellanidae</taxon>
        <taxon>Petrolisthes</taxon>
    </lineage>
</organism>
<evidence type="ECO:0000256" key="1">
    <source>
        <dbReference type="SAM" id="MobiDB-lite"/>
    </source>
</evidence>
<gene>
    <name evidence="2" type="ORF">Pcinc_029963</name>
</gene>
<keyword evidence="3" id="KW-1185">Reference proteome</keyword>
<feature type="region of interest" description="Disordered" evidence="1">
    <location>
        <begin position="1"/>
        <end position="85"/>
    </location>
</feature>
<feature type="compositionally biased region" description="Basic and acidic residues" evidence="1">
    <location>
        <begin position="28"/>
        <end position="45"/>
    </location>
</feature>
<name>A0AAE1EZT8_PETCI</name>
<protein>
    <submittedName>
        <fullName evidence="2">Uncharacterized protein</fullName>
    </submittedName>
</protein>
<sequence length="85" mass="9449">MYGWEKVRNKVNTSSNKTISGVAGCERTWAEPRGEEEAEGADRHNVKPPQHLPSLTSRQDTARGTPLPQTSPSLHSQTNQVPTRR</sequence>
<reference evidence="2" key="1">
    <citation type="submission" date="2023-10" db="EMBL/GenBank/DDBJ databases">
        <title>Genome assemblies of two species of porcelain crab, Petrolisthes cinctipes and Petrolisthes manimaculis (Anomura: Porcellanidae).</title>
        <authorList>
            <person name="Angst P."/>
        </authorList>
    </citation>
    <scope>NUCLEOTIDE SEQUENCE</scope>
    <source>
        <strain evidence="2">PB745_01</strain>
        <tissue evidence="2">Gill</tissue>
    </source>
</reference>
<dbReference type="AlphaFoldDB" id="A0AAE1EZT8"/>
<evidence type="ECO:0000313" key="2">
    <source>
        <dbReference type="EMBL" id="KAK3864335.1"/>
    </source>
</evidence>
<dbReference type="EMBL" id="JAWQEG010003814">
    <property type="protein sequence ID" value="KAK3864335.1"/>
    <property type="molecule type" value="Genomic_DNA"/>
</dbReference>
<evidence type="ECO:0000313" key="3">
    <source>
        <dbReference type="Proteomes" id="UP001286313"/>
    </source>
</evidence>
<comment type="caution">
    <text evidence="2">The sequence shown here is derived from an EMBL/GenBank/DDBJ whole genome shotgun (WGS) entry which is preliminary data.</text>
</comment>
<dbReference type="Proteomes" id="UP001286313">
    <property type="component" value="Unassembled WGS sequence"/>
</dbReference>